<reference evidence="3" key="1">
    <citation type="submission" date="2023-04" db="EMBL/GenBank/DDBJ databases">
        <title>Genome dynamics across the evolutionary transition to endosymbiosis.</title>
        <authorList>
            <person name="Siozios S."/>
            <person name="Nadal-Jimenez P."/>
            <person name="Azagi T."/>
            <person name="Sprong H."/>
            <person name="Frost C.L."/>
            <person name="Parratt S.R."/>
            <person name="Taylor G."/>
            <person name="Brettell L."/>
            <person name="Lew K.C."/>
            <person name="Croft L."/>
            <person name="King K.C."/>
            <person name="Brockhurst M.A."/>
            <person name="Hypsa V."/>
            <person name="Novakova E."/>
            <person name="Darby A.C."/>
            <person name="Hurst G.D.D."/>
        </authorList>
    </citation>
    <scope>NUCLEOTIDE SEQUENCE</scope>
    <source>
        <strain evidence="3">APv</strain>
    </source>
</reference>
<evidence type="ECO:0000256" key="1">
    <source>
        <dbReference type="ARBA" id="ARBA00007734"/>
    </source>
</evidence>
<organism evidence="3 4">
    <name type="scientific">Arsenophonus nasoniae</name>
    <name type="common">son-killer infecting Nasonia vitripennis</name>
    <dbReference type="NCBI Taxonomy" id="638"/>
    <lineage>
        <taxon>Bacteria</taxon>
        <taxon>Pseudomonadati</taxon>
        <taxon>Pseudomonadota</taxon>
        <taxon>Gammaproteobacteria</taxon>
        <taxon>Enterobacterales</taxon>
        <taxon>Morganellaceae</taxon>
        <taxon>Arsenophonus</taxon>
    </lineage>
</organism>
<gene>
    <name evidence="3" type="ORF">QE210_11565</name>
</gene>
<dbReference type="RefSeq" id="WP_280624102.1">
    <property type="nucleotide sequence ID" value="NZ_CP123504.1"/>
</dbReference>
<evidence type="ECO:0000313" key="3">
    <source>
        <dbReference type="EMBL" id="WGM00507.1"/>
    </source>
</evidence>
<evidence type="ECO:0000259" key="2">
    <source>
        <dbReference type="Pfam" id="PF01464"/>
    </source>
</evidence>
<feature type="domain" description="Transglycosylase SLT" evidence="2">
    <location>
        <begin position="500"/>
        <end position="598"/>
    </location>
</feature>
<dbReference type="InterPro" id="IPR023346">
    <property type="entry name" value="Lysozyme-like_dom_sf"/>
</dbReference>
<dbReference type="Pfam" id="PF01464">
    <property type="entry name" value="SLT"/>
    <property type="match status" value="1"/>
</dbReference>
<accession>A0AA95GK93</accession>
<comment type="similarity">
    <text evidence="1">Belongs to the transglycosylase Slt family.</text>
</comment>
<dbReference type="AlphaFoldDB" id="A0AA95GK93"/>
<dbReference type="SUPFAM" id="SSF53955">
    <property type="entry name" value="Lysozyme-like"/>
    <property type="match status" value="1"/>
</dbReference>
<protein>
    <submittedName>
        <fullName evidence="3">Transglycosylase SLT domain-containing protein</fullName>
    </submittedName>
</protein>
<name>A0AA95GK93_9GAMM</name>
<dbReference type="PANTHER" id="PTHR37423">
    <property type="entry name" value="SOLUBLE LYTIC MUREIN TRANSGLYCOSYLASE-RELATED"/>
    <property type="match status" value="1"/>
</dbReference>
<sequence length="664" mass="72141">MANAETLRDFLISLGFKVDDSGMRKFQSVVTGVSANVVKLGATVEGAALAVVGFTTQIATGLDKMYWASQRTGASVNGIKALGYAASLTGSSAEAARGSLENLARFLRNSPGAEGFLNRLGVQTRDANGNLQDMSAIFTRVGNKLASMPYYRANQYAQLLGIDENTLMAMRRGINAFSADYQRMLKQTGFNADLAAKQSNQFMTSMKGLTGLFGILRDKVGSNLAGGLSREIDNLRKRLLDNFPEIERVLTSIIKGIIRAGEMVVRVIGRMSQAIGQIFDWWRNLDEKSKKLITTFSGLATAIWVLNRAFFASPIGIITGLIAALLLLWEDYQTWKEGGKSFINWSKWEGEINQAKAAFRWLGEKLTGLVDLVGGWQNALELLAIFIAGAWVSKVLGAFGKITKLPIPPWLKLWGLYAGYLLSDKDNISDSASASWDYNTRQVKRAIGDSLRFFGIDNSWANKNQGGTIPANIADVPTGRPKPSASGRQLLGWLQPTLGKLEQLYRLPEGLLRSVAITESGGNQFAISRAGAKGLFQLMDGTARDLGLKGNDVFDPVKSAQAAARYLAQLFKMNGGGIEKTLAAYNWGIGNVQRHGMALMPQETRNYIPKVLSNMPVVGGNSVAQETNIYVQGALDPHTTANAIADKQTGVNARLIGQLTQRAY</sequence>
<dbReference type="EMBL" id="CP123504">
    <property type="protein sequence ID" value="WGM00507.1"/>
    <property type="molecule type" value="Genomic_DNA"/>
</dbReference>
<dbReference type="PANTHER" id="PTHR37423:SF2">
    <property type="entry name" value="MEMBRANE-BOUND LYTIC MUREIN TRANSGLYCOSYLASE C"/>
    <property type="match status" value="1"/>
</dbReference>
<evidence type="ECO:0000313" key="4">
    <source>
        <dbReference type="Proteomes" id="UP001177595"/>
    </source>
</evidence>
<proteinExistence type="inferred from homology"/>
<dbReference type="Gene3D" id="1.10.530.10">
    <property type="match status" value="1"/>
</dbReference>
<dbReference type="InterPro" id="IPR008258">
    <property type="entry name" value="Transglycosylase_SLT_dom_1"/>
</dbReference>
<dbReference type="Proteomes" id="UP001177595">
    <property type="component" value="Chromosome"/>
</dbReference>
<dbReference type="CDD" id="cd00254">
    <property type="entry name" value="LT-like"/>
    <property type="match status" value="1"/>
</dbReference>